<evidence type="ECO:0000313" key="2">
    <source>
        <dbReference type="Proteomes" id="UP000187429"/>
    </source>
</evidence>
<keyword evidence="2" id="KW-1185">Reference proteome</keyword>
<gene>
    <name evidence="1" type="ORF">AYI69_g6302</name>
</gene>
<evidence type="ECO:0000313" key="1">
    <source>
        <dbReference type="EMBL" id="OMJ20213.1"/>
    </source>
</evidence>
<name>A0A1R1XZY3_9FUNG</name>
<comment type="caution">
    <text evidence="1">The sequence shown here is derived from an EMBL/GenBank/DDBJ whole genome shotgun (WGS) entry which is preliminary data.</text>
</comment>
<dbReference type="AlphaFoldDB" id="A0A1R1XZY3"/>
<evidence type="ECO:0008006" key="3">
    <source>
        <dbReference type="Google" id="ProtNLM"/>
    </source>
</evidence>
<proteinExistence type="predicted"/>
<dbReference type="Proteomes" id="UP000187429">
    <property type="component" value="Unassembled WGS sequence"/>
</dbReference>
<dbReference type="OrthoDB" id="10250600at2759"/>
<sequence length="190" mass="21647">MGDTSDYNDTIKQICELLQSGTTPEAIKQLAEQFDMLSSFLTNAPDNKLIVSVVNVTEKLLDPVTWDMIQEKFDFSNEYPSYIWACLKEPIDSELVQETSKALLSLSNYENFTEKLFDESSMEVIKSVLNMDASHRYLVYDIFINSIIQFEDSASFYEKESLISQIPLDISSNDPLIVLNALELIPKVFS</sequence>
<protein>
    <recommendedName>
        <fullName evidence="3">26S proteasome non-ATPase regulatory subunit 5</fullName>
    </recommendedName>
</protein>
<reference evidence="2" key="1">
    <citation type="submission" date="2017-01" db="EMBL/GenBank/DDBJ databases">
        <authorList>
            <person name="Wang Y."/>
            <person name="White M."/>
            <person name="Kvist S."/>
            <person name="Moncalvo J.-M."/>
        </authorList>
    </citation>
    <scope>NUCLEOTIDE SEQUENCE [LARGE SCALE GENOMIC DNA]</scope>
    <source>
        <strain evidence="2">ID-206-W2</strain>
    </source>
</reference>
<accession>A0A1R1XZY3</accession>
<organism evidence="1 2">
    <name type="scientific">Smittium culicis</name>
    <dbReference type="NCBI Taxonomy" id="133412"/>
    <lineage>
        <taxon>Eukaryota</taxon>
        <taxon>Fungi</taxon>
        <taxon>Fungi incertae sedis</taxon>
        <taxon>Zoopagomycota</taxon>
        <taxon>Kickxellomycotina</taxon>
        <taxon>Harpellomycetes</taxon>
        <taxon>Harpellales</taxon>
        <taxon>Legeriomycetaceae</taxon>
        <taxon>Smittium</taxon>
    </lineage>
</organism>
<dbReference type="EMBL" id="LSSM01002817">
    <property type="protein sequence ID" value="OMJ20213.1"/>
    <property type="molecule type" value="Genomic_DNA"/>
</dbReference>